<evidence type="ECO:0000313" key="3">
    <source>
        <dbReference type="EMBL" id="NMQ17813.1"/>
    </source>
</evidence>
<dbReference type="PANTHER" id="PTHR45947:SF3">
    <property type="entry name" value="SULFOQUINOVOSYL TRANSFERASE SQD2"/>
    <property type="match status" value="1"/>
</dbReference>
<dbReference type="Pfam" id="PF13439">
    <property type="entry name" value="Glyco_transf_4"/>
    <property type="match status" value="1"/>
</dbReference>
<comment type="caution">
    <text evidence="3">The sequence shown here is derived from an EMBL/GenBank/DDBJ whole genome shotgun (WGS) entry which is preliminary data.</text>
</comment>
<dbReference type="Proteomes" id="UP000760480">
    <property type="component" value="Unassembled WGS sequence"/>
</dbReference>
<feature type="domain" description="Glycosyltransferase subfamily 4-like N-terminal" evidence="2">
    <location>
        <begin position="15"/>
        <end position="163"/>
    </location>
</feature>
<dbReference type="InterPro" id="IPR028098">
    <property type="entry name" value="Glyco_trans_4-like_N"/>
</dbReference>
<sequence length="339" mass="36294">MNILLVTRNFPPLLGGMERLNQYLLQELEREYDAYLVGPKGANTHVAHPERVIACPSTPVSVFLIHAAVKAVRSARRYRPCLIIAGSGVNALPAWLAAKASGTPWVVYLHGLDLVVDNILYQQIFLPIIRRADAWLVNSHATARLAIAAGLTANRLSILHPGVAIPETLPSNDDVRAWRKQHSFGNRPLLLSVGRLTKRKGLREFVLHALPTILVTHPKALLVVVGEEPHAALTSATIGINALRKAAYQTGTQESLKILGNLSDEELGLAYRAASVLVFPVLDIPNDVEGFGMVAIEAAAHGLPTVAFAVGGVPDAIGNGCSGCLIPPGDYPGMAKKSN</sequence>
<reference evidence="3 4" key="1">
    <citation type="submission" date="2019-03" db="EMBL/GenBank/DDBJ databases">
        <title>Metabolic reconstructions from genomes of highly enriched 'Candidatus Accumulibacter' and 'Candidatus Competibacter' bioreactor populations.</title>
        <authorList>
            <person name="Annavajhala M.K."/>
            <person name="Welles L."/>
            <person name="Abbas B."/>
            <person name="Sorokin D."/>
            <person name="Park H."/>
            <person name="Van Loosdrecht M."/>
            <person name="Chandran K."/>
        </authorList>
    </citation>
    <scope>NUCLEOTIDE SEQUENCE [LARGE SCALE GENOMIC DNA]</scope>
    <source>
        <strain evidence="3 4">SBR_G</strain>
    </source>
</reference>
<dbReference type="CDD" id="cd03801">
    <property type="entry name" value="GT4_PimA-like"/>
    <property type="match status" value="1"/>
</dbReference>
<name>A0ABX1TEL8_9GAMM</name>
<organism evidence="3 4">
    <name type="scientific">Candidatus Competibacter phosphatis</name>
    <dbReference type="NCBI Taxonomy" id="221280"/>
    <lineage>
        <taxon>Bacteria</taxon>
        <taxon>Pseudomonadati</taxon>
        <taxon>Pseudomonadota</taxon>
        <taxon>Gammaproteobacteria</taxon>
        <taxon>Candidatus Competibacteraceae</taxon>
        <taxon>Candidatus Competibacter</taxon>
    </lineage>
</organism>
<gene>
    <name evidence="3" type="ORF">E4P82_00495</name>
</gene>
<dbReference type="RefSeq" id="WP_169247067.1">
    <property type="nucleotide sequence ID" value="NZ_SPMZ01000002.1"/>
</dbReference>
<proteinExistence type="predicted"/>
<dbReference type="Pfam" id="PF00534">
    <property type="entry name" value="Glycos_transf_1"/>
    <property type="match status" value="1"/>
</dbReference>
<feature type="domain" description="Glycosyl transferase family 1" evidence="1">
    <location>
        <begin position="176"/>
        <end position="337"/>
    </location>
</feature>
<accession>A0ABX1TEL8</accession>
<dbReference type="InterPro" id="IPR050194">
    <property type="entry name" value="Glycosyltransferase_grp1"/>
</dbReference>
<dbReference type="SUPFAM" id="SSF53756">
    <property type="entry name" value="UDP-Glycosyltransferase/glycogen phosphorylase"/>
    <property type="match status" value="1"/>
</dbReference>
<protein>
    <submittedName>
        <fullName evidence="3">Glycosyltransferase family 1 protein</fullName>
    </submittedName>
</protein>
<keyword evidence="4" id="KW-1185">Reference proteome</keyword>
<dbReference type="EMBL" id="SPMZ01000002">
    <property type="protein sequence ID" value="NMQ17813.1"/>
    <property type="molecule type" value="Genomic_DNA"/>
</dbReference>
<evidence type="ECO:0000259" key="1">
    <source>
        <dbReference type="Pfam" id="PF00534"/>
    </source>
</evidence>
<evidence type="ECO:0000313" key="4">
    <source>
        <dbReference type="Proteomes" id="UP000760480"/>
    </source>
</evidence>
<dbReference type="PANTHER" id="PTHR45947">
    <property type="entry name" value="SULFOQUINOVOSYL TRANSFERASE SQD2"/>
    <property type="match status" value="1"/>
</dbReference>
<evidence type="ECO:0000259" key="2">
    <source>
        <dbReference type="Pfam" id="PF13439"/>
    </source>
</evidence>
<dbReference type="Gene3D" id="3.40.50.2000">
    <property type="entry name" value="Glycogen Phosphorylase B"/>
    <property type="match status" value="2"/>
</dbReference>
<dbReference type="InterPro" id="IPR001296">
    <property type="entry name" value="Glyco_trans_1"/>
</dbReference>